<evidence type="ECO:0000256" key="1">
    <source>
        <dbReference type="SAM" id="MobiDB-lite"/>
    </source>
</evidence>
<gene>
    <name evidence="2" type="ORF">C7999DRAFT_18023</name>
</gene>
<dbReference type="Gene3D" id="3.90.1720.30">
    <property type="entry name" value="PPPDE domains"/>
    <property type="match status" value="1"/>
</dbReference>
<reference evidence="2" key="2">
    <citation type="submission" date="2023-05" db="EMBL/GenBank/DDBJ databases">
        <authorList>
            <consortium name="Lawrence Berkeley National Laboratory"/>
            <person name="Steindorff A."/>
            <person name="Hensen N."/>
            <person name="Bonometti L."/>
            <person name="Westerberg I."/>
            <person name="Brannstrom I.O."/>
            <person name="Guillou S."/>
            <person name="Cros-Aarteil S."/>
            <person name="Calhoun S."/>
            <person name="Haridas S."/>
            <person name="Kuo A."/>
            <person name="Mondo S."/>
            <person name="Pangilinan J."/>
            <person name="Riley R."/>
            <person name="Labutti K."/>
            <person name="Andreopoulos B."/>
            <person name="Lipzen A."/>
            <person name="Chen C."/>
            <person name="Yanf M."/>
            <person name="Daum C."/>
            <person name="Ng V."/>
            <person name="Clum A."/>
            <person name="Ohm R."/>
            <person name="Martin F."/>
            <person name="Silar P."/>
            <person name="Natvig D."/>
            <person name="Lalanne C."/>
            <person name="Gautier V."/>
            <person name="Ament-Velasquez S.L."/>
            <person name="Kruys A."/>
            <person name="Hutchinson M.I."/>
            <person name="Powell A.J."/>
            <person name="Barry K."/>
            <person name="Miller A.N."/>
            <person name="Grigoriev I.V."/>
            <person name="Debuchy R."/>
            <person name="Gladieux P."/>
            <person name="Thoren M.H."/>
            <person name="Johannesson H."/>
        </authorList>
    </citation>
    <scope>NUCLEOTIDE SEQUENCE</scope>
    <source>
        <strain evidence="2">CBS 359.72</strain>
    </source>
</reference>
<sequence length="163" mass="17727">MPSSRGSDTSGSRSTRSGEGANTRSLHRVAFSGGSLAHWALFLPDEDGSAEGTLVHVGVETGSSGVKRNHRVRVKKIRVTRSSARSVHVISGASITRTILEQVAKDIFNRKGYNVATNNCQHFCFDVIAELNRLYPDLVPQSAVDDMRRNGTTITNVTNFLRG</sequence>
<keyword evidence="3" id="KW-1185">Reference proteome</keyword>
<feature type="region of interest" description="Disordered" evidence="1">
    <location>
        <begin position="1"/>
        <end position="25"/>
    </location>
</feature>
<dbReference type="EMBL" id="MU857792">
    <property type="protein sequence ID" value="KAK4243662.1"/>
    <property type="molecule type" value="Genomic_DNA"/>
</dbReference>
<reference evidence="2" key="1">
    <citation type="journal article" date="2023" name="Mol. Phylogenet. Evol.">
        <title>Genome-scale phylogeny and comparative genomics of the fungal order Sordariales.</title>
        <authorList>
            <person name="Hensen N."/>
            <person name="Bonometti L."/>
            <person name="Westerberg I."/>
            <person name="Brannstrom I.O."/>
            <person name="Guillou S."/>
            <person name="Cros-Aarteil S."/>
            <person name="Calhoun S."/>
            <person name="Haridas S."/>
            <person name="Kuo A."/>
            <person name="Mondo S."/>
            <person name="Pangilinan J."/>
            <person name="Riley R."/>
            <person name="LaButti K."/>
            <person name="Andreopoulos B."/>
            <person name="Lipzen A."/>
            <person name="Chen C."/>
            <person name="Yan M."/>
            <person name="Daum C."/>
            <person name="Ng V."/>
            <person name="Clum A."/>
            <person name="Steindorff A."/>
            <person name="Ohm R.A."/>
            <person name="Martin F."/>
            <person name="Silar P."/>
            <person name="Natvig D.O."/>
            <person name="Lalanne C."/>
            <person name="Gautier V."/>
            <person name="Ament-Velasquez S.L."/>
            <person name="Kruys A."/>
            <person name="Hutchinson M.I."/>
            <person name="Powell A.J."/>
            <person name="Barry K."/>
            <person name="Miller A.N."/>
            <person name="Grigoriev I.V."/>
            <person name="Debuchy R."/>
            <person name="Gladieux P."/>
            <person name="Hiltunen Thoren M."/>
            <person name="Johannesson H."/>
        </authorList>
    </citation>
    <scope>NUCLEOTIDE SEQUENCE</scope>
    <source>
        <strain evidence="2">CBS 359.72</strain>
    </source>
</reference>
<evidence type="ECO:0000313" key="3">
    <source>
        <dbReference type="Proteomes" id="UP001303647"/>
    </source>
</evidence>
<feature type="compositionally biased region" description="Low complexity" evidence="1">
    <location>
        <begin position="1"/>
        <end position="18"/>
    </location>
</feature>
<dbReference type="AlphaFoldDB" id="A0AAN7HFR9"/>
<organism evidence="2 3">
    <name type="scientific">Corynascus novoguineensis</name>
    <dbReference type="NCBI Taxonomy" id="1126955"/>
    <lineage>
        <taxon>Eukaryota</taxon>
        <taxon>Fungi</taxon>
        <taxon>Dikarya</taxon>
        <taxon>Ascomycota</taxon>
        <taxon>Pezizomycotina</taxon>
        <taxon>Sordariomycetes</taxon>
        <taxon>Sordariomycetidae</taxon>
        <taxon>Sordariales</taxon>
        <taxon>Chaetomiaceae</taxon>
        <taxon>Corynascus</taxon>
    </lineage>
</organism>
<name>A0AAN7HFR9_9PEZI</name>
<evidence type="ECO:0000313" key="2">
    <source>
        <dbReference type="EMBL" id="KAK4243662.1"/>
    </source>
</evidence>
<protein>
    <recommendedName>
        <fullName evidence="4">PPPDE domain-containing protein</fullName>
    </recommendedName>
</protein>
<dbReference type="InterPro" id="IPR046670">
    <property type="entry name" value="DUF6540"/>
</dbReference>
<comment type="caution">
    <text evidence="2">The sequence shown here is derived from an EMBL/GenBank/DDBJ whole genome shotgun (WGS) entry which is preliminary data.</text>
</comment>
<proteinExistence type="predicted"/>
<dbReference type="InterPro" id="IPR042266">
    <property type="entry name" value="PPPDE_sf"/>
</dbReference>
<evidence type="ECO:0008006" key="4">
    <source>
        <dbReference type="Google" id="ProtNLM"/>
    </source>
</evidence>
<accession>A0AAN7HFR9</accession>
<dbReference type="Proteomes" id="UP001303647">
    <property type="component" value="Unassembled WGS sequence"/>
</dbReference>
<dbReference type="Pfam" id="PF20174">
    <property type="entry name" value="DUF6540"/>
    <property type="match status" value="1"/>
</dbReference>